<comment type="subunit">
    <text evidence="8">Composed of six subunits; NqrA, NqrB, NqrC, NqrD, NqrE and NqrF.</text>
</comment>
<name>G8R5N5_OWEHD</name>
<comment type="function">
    <text evidence="8">NQR complex catalyzes the reduction of ubiquinone-1 to ubiquinol by two successive reactions, coupled with the transport of Na(+) ions from the cytoplasm to the periplasm. NqrA to NqrE are probably involved in the second step, the conversion of ubisemiquinone to ubiquinol.</text>
</comment>
<evidence type="ECO:0000256" key="5">
    <source>
        <dbReference type="ARBA" id="ARBA00023065"/>
    </source>
</evidence>
<dbReference type="Pfam" id="PF24836">
    <property type="entry name" value="NQRA_2nd"/>
    <property type="match status" value="1"/>
</dbReference>
<organism evidence="12 13">
    <name type="scientific">Owenweeksia hongkongensis (strain DSM 17368 / CIP 108786 / JCM 12287 / NRRL B-23963 / UST20020801)</name>
    <dbReference type="NCBI Taxonomy" id="926562"/>
    <lineage>
        <taxon>Bacteria</taxon>
        <taxon>Pseudomonadati</taxon>
        <taxon>Bacteroidota</taxon>
        <taxon>Flavobacteriia</taxon>
        <taxon>Flavobacteriales</taxon>
        <taxon>Owenweeksiaceae</taxon>
        <taxon>Owenweeksia</taxon>
    </lineage>
</organism>
<dbReference type="KEGG" id="oho:Oweho_3401"/>
<keyword evidence="2 8" id="KW-1278">Translocase</keyword>
<keyword evidence="13" id="KW-1185">Reference proteome</keyword>
<dbReference type="Pfam" id="PF11973">
    <property type="entry name" value="NQRA_SLBB"/>
    <property type="match status" value="1"/>
</dbReference>
<dbReference type="InterPro" id="IPR056147">
    <property type="entry name" value="NQRA_N"/>
</dbReference>
<proteinExistence type="inferred from homology"/>
<dbReference type="STRING" id="926562.Oweho_3401"/>
<dbReference type="HAMAP" id="MF_00425">
    <property type="entry name" value="NqrA"/>
    <property type="match status" value="1"/>
</dbReference>
<dbReference type="OrthoDB" id="9774536at2"/>
<keyword evidence="5 8" id="KW-0406">Ion transport</keyword>
<evidence type="ECO:0000259" key="10">
    <source>
        <dbReference type="Pfam" id="PF11973"/>
    </source>
</evidence>
<reference evidence="12 13" key="1">
    <citation type="journal article" date="2012" name="Stand. Genomic Sci.">
        <title>Genome sequence of the orange-pigmented seawater bacterium Owenweeksia hongkongensis type strain (UST20020801(T)).</title>
        <authorList>
            <person name="Riedel T."/>
            <person name="Held B."/>
            <person name="Nolan M."/>
            <person name="Lucas S."/>
            <person name="Lapidus A."/>
            <person name="Tice H."/>
            <person name="Del Rio T.G."/>
            <person name="Cheng J.F."/>
            <person name="Han C."/>
            <person name="Tapia R."/>
            <person name="Goodwin L.A."/>
            <person name="Pitluck S."/>
            <person name="Liolios K."/>
            <person name="Mavromatis K."/>
            <person name="Pagani I."/>
            <person name="Ivanova N."/>
            <person name="Mikhailova N."/>
            <person name="Pati A."/>
            <person name="Chen A."/>
            <person name="Palaniappan K."/>
            <person name="Rohde M."/>
            <person name="Tindall B.J."/>
            <person name="Detter J.C."/>
            <person name="Goker M."/>
            <person name="Woyke T."/>
            <person name="Bristow J."/>
            <person name="Eisen J.A."/>
            <person name="Markowitz V."/>
            <person name="Hugenholtz P."/>
            <person name="Klenk H.P."/>
            <person name="Kyrpides N.C."/>
        </authorList>
    </citation>
    <scope>NUCLEOTIDE SEQUENCE</scope>
    <source>
        <strain evidence="13">DSM 17368 / JCM 12287 / NRRL B-23963</strain>
    </source>
</reference>
<feature type="domain" description="Na(+)-translocating NADH-quinone reductase subunit A C-terminal" evidence="10">
    <location>
        <begin position="266"/>
        <end position="314"/>
    </location>
</feature>
<gene>
    <name evidence="8" type="primary">nqrA</name>
    <name evidence="12" type="ordered locus">Oweho_3401</name>
</gene>
<sequence>MSETIKIKRGVDIKLQGTAEQIYANAEMPKTFAIKPTDFLGARLKLAVKEGDEVKAGSPILFNKDREAVKFCSPVSGEIAEIVRGEKRKLLEIRILADKEVKYENFGAADPKSLDAKAVKEKMLASGCWPFITQRPYNVVANPERSPKAIFISCFNSDPISVDVDFAVHGMEKEFQAGIDALSKLTEGKIHLGLQGGSNPSSVFANCTGVEKHSFKGPHPAGNVGVQIHKIDPINKGEVVWTVNPENVIIIGRLFLEGKFDASINIAVAGAEVEKPRYHKTIIGANIQGLVEGNVSQNNNRYISGGVYTGTKIKSDGYLGFYDRQVSVLPEGDQAEFFGWIAPGLDKFSMSRTMFSWMMPNKKYNLDTGMHGEERAFVVTGEYEKVFPFDIYPVQLLKSIMVSDIEAMENLGIYEVVEEDMALCEVVCTSKIPVQQVLREGLDLMLKELGD</sequence>
<dbReference type="GO" id="GO:0016655">
    <property type="term" value="F:oxidoreductase activity, acting on NAD(P)H, quinone or similar compound as acceptor"/>
    <property type="evidence" value="ECO:0007669"/>
    <property type="project" value="UniProtKB-UniRule"/>
</dbReference>
<keyword evidence="3 8" id="KW-0520">NAD</keyword>
<dbReference type="InterPro" id="IPR008703">
    <property type="entry name" value="NqrA"/>
</dbReference>
<dbReference type="PATRIC" id="fig|926562.3.peg.3423"/>
<feature type="domain" description="NqrA N-terminal barrel-sandwich hybrid" evidence="9">
    <location>
        <begin position="5"/>
        <end position="97"/>
    </location>
</feature>
<evidence type="ECO:0000256" key="7">
    <source>
        <dbReference type="ARBA" id="ARBA00023201"/>
    </source>
</evidence>
<evidence type="ECO:0000256" key="3">
    <source>
        <dbReference type="ARBA" id="ARBA00023027"/>
    </source>
</evidence>
<accession>G8R5N5</accession>
<evidence type="ECO:0000256" key="2">
    <source>
        <dbReference type="ARBA" id="ARBA00022967"/>
    </source>
</evidence>
<evidence type="ECO:0000259" key="9">
    <source>
        <dbReference type="Pfam" id="PF05896"/>
    </source>
</evidence>
<keyword evidence="1 8" id="KW-0813">Transport</keyword>
<dbReference type="PANTHER" id="PTHR37839:SF1">
    <property type="entry name" value="NA(+)-TRANSLOCATING NADH-QUINONE REDUCTASE SUBUNIT A"/>
    <property type="match status" value="1"/>
</dbReference>
<keyword evidence="6 8" id="KW-0830">Ubiquinone</keyword>
<evidence type="ECO:0000256" key="6">
    <source>
        <dbReference type="ARBA" id="ARBA00023075"/>
    </source>
</evidence>
<dbReference type="Proteomes" id="UP000005631">
    <property type="component" value="Chromosome"/>
</dbReference>
<dbReference type="InterPro" id="IPR056148">
    <property type="entry name" value="NQRA_2nd"/>
</dbReference>
<evidence type="ECO:0000259" key="11">
    <source>
        <dbReference type="Pfam" id="PF24836"/>
    </source>
</evidence>
<keyword evidence="4 8" id="KW-0915">Sodium</keyword>
<protein>
    <recommendedName>
        <fullName evidence="8">Na(+)-translocating NADH-quinone reductase subunit A</fullName>
        <shortName evidence="8">Na(+)-NQR subunit A</shortName>
        <shortName evidence="8">Na(+)-translocating NQR subunit A</shortName>
        <ecNumber evidence="8">7.2.1.1</ecNumber>
    </recommendedName>
    <alternativeName>
        <fullName evidence="8">NQR complex subunit A</fullName>
    </alternativeName>
    <alternativeName>
        <fullName evidence="8">NQR-1 subunit A</fullName>
    </alternativeName>
</protein>
<dbReference type="eggNOG" id="COG1726">
    <property type="taxonomic scope" value="Bacteria"/>
</dbReference>
<dbReference type="EC" id="7.2.1.1" evidence="8"/>
<dbReference type="EMBL" id="CP003156">
    <property type="protein sequence ID" value="AEV34351.1"/>
    <property type="molecule type" value="Genomic_DNA"/>
</dbReference>
<comment type="similarity">
    <text evidence="8">Belongs to the NqrA family.</text>
</comment>
<dbReference type="GO" id="GO:0006814">
    <property type="term" value="P:sodium ion transport"/>
    <property type="evidence" value="ECO:0007669"/>
    <property type="project" value="UniProtKB-UniRule"/>
</dbReference>
<dbReference type="RefSeq" id="WP_014203698.1">
    <property type="nucleotide sequence ID" value="NC_016599.1"/>
</dbReference>
<evidence type="ECO:0000313" key="13">
    <source>
        <dbReference type="Proteomes" id="UP000005631"/>
    </source>
</evidence>
<dbReference type="NCBIfam" id="NF003761">
    <property type="entry name" value="PRK05352.1-4"/>
    <property type="match status" value="1"/>
</dbReference>
<dbReference type="HOGENOM" id="CLU_046656_0_0_10"/>
<dbReference type="InterPro" id="IPR022615">
    <property type="entry name" value="NqrA_C_domain"/>
</dbReference>
<feature type="domain" description="NqrA second alpha/beta" evidence="11">
    <location>
        <begin position="114"/>
        <end position="260"/>
    </location>
</feature>
<comment type="catalytic activity">
    <reaction evidence="8">
        <text>a ubiquinone + n Na(+)(in) + NADH + H(+) = a ubiquinol + n Na(+)(out) + NAD(+)</text>
        <dbReference type="Rhea" id="RHEA:47748"/>
        <dbReference type="Rhea" id="RHEA-COMP:9565"/>
        <dbReference type="Rhea" id="RHEA-COMP:9566"/>
        <dbReference type="ChEBI" id="CHEBI:15378"/>
        <dbReference type="ChEBI" id="CHEBI:16389"/>
        <dbReference type="ChEBI" id="CHEBI:17976"/>
        <dbReference type="ChEBI" id="CHEBI:29101"/>
        <dbReference type="ChEBI" id="CHEBI:57540"/>
        <dbReference type="ChEBI" id="CHEBI:57945"/>
        <dbReference type="EC" id="7.2.1.1"/>
    </reaction>
</comment>
<dbReference type="AlphaFoldDB" id="G8R5N5"/>
<evidence type="ECO:0000256" key="1">
    <source>
        <dbReference type="ARBA" id="ARBA00022448"/>
    </source>
</evidence>
<evidence type="ECO:0000256" key="4">
    <source>
        <dbReference type="ARBA" id="ARBA00023053"/>
    </source>
</evidence>
<evidence type="ECO:0000313" key="12">
    <source>
        <dbReference type="EMBL" id="AEV34351.1"/>
    </source>
</evidence>
<evidence type="ECO:0000256" key="8">
    <source>
        <dbReference type="HAMAP-Rule" id="MF_00425"/>
    </source>
</evidence>
<dbReference type="PANTHER" id="PTHR37839">
    <property type="entry name" value="NA(+)-TRANSLOCATING NADH-QUINONE REDUCTASE SUBUNIT A"/>
    <property type="match status" value="1"/>
</dbReference>
<dbReference type="NCBIfam" id="TIGR01936">
    <property type="entry name" value="nqrA"/>
    <property type="match status" value="1"/>
</dbReference>
<dbReference type="Pfam" id="PF05896">
    <property type="entry name" value="NQRA_N"/>
    <property type="match status" value="1"/>
</dbReference>
<keyword evidence="7 8" id="KW-0739">Sodium transport</keyword>